<accession>A0ABX5VWS3</accession>
<keyword evidence="5" id="KW-1185">Reference proteome</keyword>
<feature type="signal peptide" evidence="2">
    <location>
        <begin position="1"/>
        <end position="24"/>
    </location>
</feature>
<feature type="domain" description="Thioredoxin" evidence="3">
    <location>
        <begin position="31"/>
        <end position="171"/>
    </location>
</feature>
<protein>
    <submittedName>
        <fullName evidence="4">Thioredoxin family protein</fullName>
    </submittedName>
</protein>
<evidence type="ECO:0000256" key="1">
    <source>
        <dbReference type="ARBA" id="ARBA00022729"/>
    </source>
</evidence>
<reference evidence="4 5" key="1">
    <citation type="journal article" date="2020" name="Data Brief">
        <title>Data of de novo genome assembly of the Chlamydia psittaci strain isolated from the livestock in Volga Region, Russian Federation.</title>
        <authorList>
            <person name="Feodorova V.A."/>
            <person name="Zaitsev S.S."/>
            <person name="Khizhnyakova M.A."/>
            <person name="Saltykov Y.V."/>
            <person name="Evstifeev V.V."/>
            <person name="Khusainov F.M."/>
            <person name="Yakovlev S.I."/>
            <person name="Larionova O.S."/>
            <person name="Motin V.L."/>
        </authorList>
    </citation>
    <scope>NUCLEOTIDE SEQUENCE [LARGE SCALE GENOMIC DNA]</scope>
    <source>
        <strain evidence="4 5">Rostinovo-70</strain>
    </source>
</reference>
<dbReference type="InterPro" id="IPR036249">
    <property type="entry name" value="Thioredoxin-like_sf"/>
</dbReference>
<evidence type="ECO:0000313" key="5">
    <source>
        <dbReference type="Proteomes" id="UP000320536"/>
    </source>
</evidence>
<sequence>MCMKRWLQGSLIALCLLLTLPCCAAKKRSHYQKGIDKSTVHVVKTSGVQWESYDNAVEQSKKDKKYIGLFFTGSDWCIWCMKMQEQILNTPEFQQYAGENLHMVELDFPQSSSQPEDVKQQNQALKSKYSVNGFPTLVFIDAHGVEKARMGFEYGGGANYVQKIKAALRTK</sequence>
<dbReference type="PROSITE" id="PS51352">
    <property type="entry name" value="THIOREDOXIN_2"/>
    <property type="match status" value="1"/>
</dbReference>
<dbReference type="Proteomes" id="UP000320536">
    <property type="component" value="Chromosome"/>
</dbReference>
<organism evidence="4 5">
    <name type="scientific">Chlamydophila parapsittaci</name>
    <dbReference type="NCBI Taxonomy" id="344886"/>
    <lineage>
        <taxon>Bacteria</taxon>
        <taxon>Pseudomonadati</taxon>
        <taxon>Chlamydiota</taxon>
        <taxon>Chlamydiia</taxon>
        <taxon>Chlamydiales</taxon>
        <taxon>Chlamydiaceae</taxon>
        <taxon>Chlamydia/Chlamydophila group</taxon>
        <taxon>Chlamydia</taxon>
    </lineage>
</organism>
<keyword evidence="1 2" id="KW-0732">Signal</keyword>
<dbReference type="InterPro" id="IPR012336">
    <property type="entry name" value="Thioredoxin-like_fold"/>
</dbReference>
<feature type="chain" id="PRO_5045933527" evidence="2">
    <location>
        <begin position="25"/>
        <end position="171"/>
    </location>
</feature>
<evidence type="ECO:0000313" key="4">
    <source>
        <dbReference type="EMBL" id="QDE37043.1"/>
    </source>
</evidence>
<dbReference type="EMBL" id="CP041038">
    <property type="protein sequence ID" value="QDE37043.1"/>
    <property type="molecule type" value="Genomic_DNA"/>
</dbReference>
<dbReference type="Pfam" id="PF13098">
    <property type="entry name" value="Thioredoxin_2"/>
    <property type="match status" value="1"/>
</dbReference>
<dbReference type="PANTHER" id="PTHR15337">
    <property type="entry name" value="ANTERIOR GRADIENT PROTEIN-RELATED"/>
    <property type="match status" value="1"/>
</dbReference>
<gene>
    <name evidence="4" type="ORF">FI836_01795</name>
</gene>
<proteinExistence type="predicted"/>
<dbReference type="InterPro" id="IPR050047">
    <property type="entry name" value="DsbH"/>
</dbReference>
<dbReference type="InterPro" id="IPR013766">
    <property type="entry name" value="Thioredoxin_domain"/>
</dbReference>
<dbReference type="Gene3D" id="3.40.30.10">
    <property type="entry name" value="Glutaredoxin"/>
    <property type="match status" value="1"/>
</dbReference>
<dbReference type="SUPFAM" id="SSF52833">
    <property type="entry name" value="Thioredoxin-like"/>
    <property type="match status" value="1"/>
</dbReference>
<name>A0ABX5VWS3_9CHLA</name>
<dbReference type="NCBIfam" id="NF043050">
    <property type="entry name" value="DisulfRedDsbH"/>
    <property type="match status" value="1"/>
</dbReference>
<evidence type="ECO:0000256" key="2">
    <source>
        <dbReference type="SAM" id="SignalP"/>
    </source>
</evidence>
<dbReference type="InterPro" id="IPR051099">
    <property type="entry name" value="AGR/TXD"/>
</dbReference>
<evidence type="ECO:0000259" key="3">
    <source>
        <dbReference type="PROSITE" id="PS51352"/>
    </source>
</evidence>
<dbReference type="PANTHER" id="PTHR15337:SF11">
    <property type="entry name" value="THIOREDOXIN DOMAIN-CONTAINING PROTEIN"/>
    <property type="match status" value="1"/>
</dbReference>